<feature type="compositionally biased region" description="Low complexity" evidence="5">
    <location>
        <begin position="141"/>
        <end position="151"/>
    </location>
</feature>
<reference evidence="10" key="1">
    <citation type="submission" date="2016-06" db="UniProtKB">
        <authorList>
            <consortium name="WormBaseParasite"/>
        </authorList>
    </citation>
    <scope>IDENTIFICATION</scope>
</reference>
<name>A0A183UYU0_TOXCA</name>
<dbReference type="Proteomes" id="UP000050794">
    <property type="component" value="Unassembled WGS sequence"/>
</dbReference>
<keyword evidence="1" id="KW-0479">Metal-binding</keyword>
<feature type="region of interest" description="Disordered" evidence="5">
    <location>
        <begin position="675"/>
        <end position="714"/>
    </location>
</feature>
<dbReference type="PANTHER" id="PTHR23138">
    <property type="entry name" value="RAN BINDING PROTEIN"/>
    <property type="match status" value="1"/>
</dbReference>
<dbReference type="PROSITE" id="PS50199">
    <property type="entry name" value="ZF_RANBP2_2"/>
    <property type="match status" value="1"/>
</dbReference>
<dbReference type="GO" id="GO:0005643">
    <property type="term" value="C:nuclear pore"/>
    <property type="evidence" value="ECO:0007669"/>
    <property type="project" value="TreeGrafter"/>
</dbReference>
<dbReference type="AlphaFoldDB" id="A0A183UYU0"/>
<organism evidence="9 10">
    <name type="scientific">Toxocara canis</name>
    <name type="common">Canine roundworm</name>
    <dbReference type="NCBI Taxonomy" id="6265"/>
    <lineage>
        <taxon>Eukaryota</taxon>
        <taxon>Metazoa</taxon>
        <taxon>Ecdysozoa</taxon>
        <taxon>Nematoda</taxon>
        <taxon>Chromadorea</taxon>
        <taxon>Rhabditida</taxon>
        <taxon>Spirurina</taxon>
        <taxon>Ascaridomorpha</taxon>
        <taxon>Ascaridoidea</taxon>
        <taxon>Toxocaridae</taxon>
        <taxon>Toxocara</taxon>
    </lineage>
</organism>
<feature type="compositionally biased region" description="Basic and acidic residues" evidence="5">
    <location>
        <begin position="319"/>
        <end position="333"/>
    </location>
</feature>
<evidence type="ECO:0000313" key="9">
    <source>
        <dbReference type="Proteomes" id="UP000050794"/>
    </source>
</evidence>
<dbReference type="InterPro" id="IPR001876">
    <property type="entry name" value="Znf_RanBP2"/>
</dbReference>
<protein>
    <submittedName>
        <fullName evidence="10">E3 SUMO-protein ligase RanBP2</fullName>
    </submittedName>
</protein>
<evidence type="ECO:0000256" key="3">
    <source>
        <dbReference type="ARBA" id="ARBA00022833"/>
    </source>
</evidence>
<keyword evidence="3" id="KW-0862">Zinc</keyword>
<dbReference type="GO" id="GO:0005096">
    <property type="term" value="F:GTPase activator activity"/>
    <property type="evidence" value="ECO:0007669"/>
    <property type="project" value="TreeGrafter"/>
</dbReference>
<dbReference type="PROSITE" id="PS01358">
    <property type="entry name" value="ZF_RANBP2_1"/>
    <property type="match status" value="1"/>
</dbReference>
<evidence type="ECO:0000256" key="5">
    <source>
        <dbReference type="SAM" id="MobiDB-lite"/>
    </source>
</evidence>
<evidence type="ECO:0000259" key="6">
    <source>
        <dbReference type="PROSITE" id="PS50196"/>
    </source>
</evidence>
<dbReference type="FunFam" id="2.30.29.30:FF:000018">
    <property type="entry name" value="E3 SUMO-protein ligase RanBP2"/>
    <property type="match status" value="1"/>
</dbReference>
<feature type="region of interest" description="Disordered" evidence="5">
    <location>
        <begin position="141"/>
        <end position="172"/>
    </location>
</feature>
<feature type="compositionally biased region" description="Basic and acidic residues" evidence="5">
    <location>
        <begin position="682"/>
        <end position="704"/>
    </location>
</feature>
<dbReference type="CDD" id="cd00835">
    <property type="entry name" value="RanBD_family"/>
    <property type="match status" value="2"/>
</dbReference>
<evidence type="ECO:0000256" key="1">
    <source>
        <dbReference type="ARBA" id="ARBA00022723"/>
    </source>
</evidence>
<dbReference type="InterPro" id="IPR045255">
    <property type="entry name" value="RanBP1-like"/>
</dbReference>
<dbReference type="InterPro" id="IPR000156">
    <property type="entry name" value="Ran_bind_dom"/>
</dbReference>
<dbReference type="WBParaSite" id="TCNE_0001366001-mRNA-1">
    <property type="protein sequence ID" value="TCNE_0001366001-mRNA-1"/>
    <property type="gene ID" value="TCNE_0001366001"/>
</dbReference>
<evidence type="ECO:0000313" key="10">
    <source>
        <dbReference type="WBParaSite" id="TCNE_0001366001-mRNA-1"/>
    </source>
</evidence>
<gene>
    <name evidence="8" type="ORF">TCNE_LOCUS13660</name>
</gene>
<evidence type="ECO:0000256" key="2">
    <source>
        <dbReference type="ARBA" id="ARBA00022771"/>
    </source>
</evidence>
<dbReference type="PROSITE" id="PS50196">
    <property type="entry name" value="RANBD1"/>
    <property type="match status" value="2"/>
</dbReference>
<dbReference type="SUPFAM" id="SSF50729">
    <property type="entry name" value="PH domain-like"/>
    <property type="match status" value="2"/>
</dbReference>
<dbReference type="Pfam" id="PF00638">
    <property type="entry name" value="Ran_BP1"/>
    <property type="match status" value="2"/>
</dbReference>
<dbReference type="InterPro" id="IPR011993">
    <property type="entry name" value="PH-like_dom_sf"/>
</dbReference>
<dbReference type="EMBL" id="UYWY01021834">
    <property type="protein sequence ID" value="VDM44981.1"/>
    <property type="molecule type" value="Genomic_DNA"/>
</dbReference>
<evidence type="ECO:0000256" key="4">
    <source>
        <dbReference type="PROSITE-ProRule" id="PRU00322"/>
    </source>
</evidence>
<feature type="region of interest" description="Disordered" evidence="5">
    <location>
        <begin position="310"/>
        <end position="341"/>
    </location>
</feature>
<proteinExistence type="predicted"/>
<reference evidence="8 9" key="2">
    <citation type="submission" date="2018-11" db="EMBL/GenBank/DDBJ databases">
        <authorList>
            <consortium name="Pathogen Informatics"/>
        </authorList>
    </citation>
    <scope>NUCLEOTIDE SEQUENCE [LARGE SCALE GENOMIC DNA]</scope>
</reference>
<feature type="domain" description="RanBD1" evidence="6">
    <location>
        <begin position="714"/>
        <end position="845"/>
    </location>
</feature>
<accession>A0A183UYU0</accession>
<dbReference type="Gene3D" id="2.30.29.30">
    <property type="entry name" value="Pleckstrin-homology domain (PH domain)/Phosphotyrosine-binding domain (PTB)"/>
    <property type="match status" value="2"/>
</dbReference>
<dbReference type="Gene3D" id="4.10.1060.10">
    <property type="entry name" value="Zinc finger, RanBP2-type"/>
    <property type="match status" value="1"/>
</dbReference>
<evidence type="ECO:0000313" key="8">
    <source>
        <dbReference type="EMBL" id="VDM44981.1"/>
    </source>
</evidence>
<keyword evidence="9" id="KW-1185">Reference proteome</keyword>
<evidence type="ECO:0000259" key="7">
    <source>
        <dbReference type="PROSITE" id="PS50199"/>
    </source>
</evidence>
<dbReference type="GO" id="GO:0005737">
    <property type="term" value="C:cytoplasm"/>
    <property type="evidence" value="ECO:0007669"/>
    <property type="project" value="TreeGrafter"/>
</dbReference>
<dbReference type="GO" id="GO:0008270">
    <property type="term" value="F:zinc ion binding"/>
    <property type="evidence" value="ECO:0007669"/>
    <property type="project" value="UniProtKB-KW"/>
</dbReference>
<dbReference type="SMART" id="SM00160">
    <property type="entry name" value="RanBD"/>
    <property type="match status" value="2"/>
</dbReference>
<dbReference type="PANTHER" id="PTHR23138:SF87">
    <property type="entry name" value="E3 SUMO-PROTEIN LIGASE RANBP2"/>
    <property type="match status" value="1"/>
</dbReference>
<keyword evidence="2 4" id="KW-0863">Zinc-finger</keyword>
<sequence>MISIFCCSVPPPVAAYSSPQVIAAAQKVTAPPVQQQQQNAFGITANRMPATQQPFVGAVPNITSSGPPPTLTPAFVSESKEPPKGTAGTTTFSFSNAASATTTSASGHAQPPGTKTTTPLAVKLSGGFTFGISTSQSSAIAAAQKSPAIPKTEPAGKEGEEDEVPEFEPSAHFEPVIPLPDLVEVTTGEENEKVVFAERCKLYRFAKEGNEWKERGVGVLKILQDPSTGRYRIVMRREQIHKVCANHKIQAAMSLTPMQKSDRAYVWLAQDFSEGEVAEEKLAARFKTVDIAKKFFDTFKMARDAAAAAESPATTTVKEVSKEKKTDKEKSAAKTDGTPKGFGDAFKPAAGSWECKTCYVRNNGDVSVCPCCNTSKDGTSANASAQSASIFASKPMSTVAPLKGDSGRFSFGLSATSTATTVATASPQPALSAGFVIQLDKTPVAPTFGLPSLASPSEPAKTTHPTSTAAGATAAAVTTTTPKFGFAEKVKSGVPAVSSAPNFNLFATLSTTTAPVSLPKPTFSLGTQAPKEAIITTTTSVAAPASVQSVTMPSFSFKFPTSGHATKPSPTQSVSVFGGPAVFGAKPVVALDKKQTSAEKPKTSSTFGGSPGMALFGTSSSVFGGGLSGGGSGGFAALAAMAKAEPAKEKKETVSTSSTTITPFGGMAFNNVGTSVFSSPASEKKEEGKTKSSEKASPKGNHSEGEEEFVPTAHFEPVIPTPPLIQVKTGEENEKVLFKARAKLYRFVEETKEYKERGVGEIKVLLNEENGKCRIVMRREQVLKVCANAPLLSGMTIKKKPSTENACMWICKDYAEEASGSKECFVARFKEVALADEFISVFRDACDGKFAKGGNCGVKLPTAKGEQKSASSEPAGATSPVTVAIEGGSGEDEGAGPMGTRGVVDEVDYDEDPYEELADFPAKMTITEGFASPLKPAKTVEVKGSYSVGIQHDVGAMKIDLLDKEGVVELTHFIMSDTAASSIGPKSMKYMAVDEKSKNKQIVVEFEKAEDRDKALKHIAEGVQLASEVGDEENEDD</sequence>
<feature type="domain" description="RanBD1" evidence="6">
    <location>
        <begin position="172"/>
        <end position="308"/>
    </location>
</feature>
<feature type="domain" description="RanBP2-type" evidence="7">
    <location>
        <begin position="349"/>
        <end position="378"/>
    </location>
</feature>
<feature type="region of interest" description="Disordered" evidence="5">
    <location>
        <begin position="64"/>
        <end position="92"/>
    </location>
</feature>